<dbReference type="EMBL" id="UYYB01034977">
    <property type="protein sequence ID" value="VDM74247.1"/>
    <property type="molecule type" value="Genomic_DNA"/>
</dbReference>
<protein>
    <recommendedName>
        <fullName evidence="2">lysozyme</fullName>
        <ecNumber evidence="2">3.2.1.17</ecNumber>
    </recommendedName>
</protein>
<dbReference type="GO" id="GO:0003796">
    <property type="term" value="F:lysozyme activity"/>
    <property type="evidence" value="ECO:0007669"/>
    <property type="project" value="UniProtKB-EC"/>
</dbReference>
<dbReference type="PANTHER" id="PTHR11195:SF13">
    <property type="entry name" value="INVERTEBRATE-TYPE LYSOZYME 2-RELATED"/>
    <property type="match status" value="1"/>
</dbReference>
<dbReference type="Gene3D" id="1.10.530.10">
    <property type="match status" value="1"/>
</dbReference>
<dbReference type="EC" id="3.2.1.17" evidence="2"/>
<evidence type="ECO:0000313" key="9">
    <source>
        <dbReference type="EMBL" id="VDM74247.1"/>
    </source>
</evidence>
<evidence type="ECO:0000256" key="6">
    <source>
        <dbReference type="ARBA" id="ARBA00023157"/>
    </source>
</evidence>
<reference evidence="9 10" key="1">
    <citation type="submission" date="2018-11" db="EMBL/GenBank/DDBJ databases">
        <authorList>
            <consortium name="Pathogen Informatics"/>
        </authorList>
    </citation>
    <scope>NUCLEOTIDE SEQUENCE [LARGE SCALE GENOMIC DNA]</scope>
</reference>
<evidence type="ECO:0000256" key="1">
    <source>
        <dbReference type="ARBA" id="ARBA00000632"/>
    </source>
</evidence>
<keyword evidence="5" id="KW-0378">Hydrolase</keyword>
<sequence>MTTAWKRCADDYDCSSKCVNAYFNRNKGGCAKTIKDKCQIMSRLHRGGPTGCKKPTTIKYWRTIQKCADAHKREPLKPIIIEITLDGIEQ</sequence>
<keyword evidence="10" id="KW-1185">Reference proteome</keyword>
<dbReference type="GO" id="GO:0042742">
    <property type="term" value="P:defense response to bacterium"/>
    <property type="evidence" value="ECO:0007669"/>
    <property type="project" value="UniProtKB-KW"/>
</dbReference>
<evidence type="ECO:0000256" key="4">
    <source>
        <dbReference type="ARBA" id="ARBA00022638"/>
    </source>
</evidence>
<evidence type="ECO:0000256" key="3">
    <source>
        <dbReference type="ARBA" id="ARBA00022529"/>
    </source>
</evidence>
<keyword evidence="7" id="KW-0326">Glycosidase</keyword>
<evidence type="ECO:0000256" key="5">
    <source>
        <dbReference type="ARBA" id="ARBA00022801"/>
    </source>
</evidence>
<evidence type="ECO:0000256" key="2">
    <source>
        <dbReference type="ARBA" id="ARBA00012732"/>
    </source>
</evidence>
<gene>
    <name evidence="9" type="ORF">SVUK_LOCUS9245</name>
</gene>
<evidence type="ECO:0000256" key="7">
    <source>
        <dbReference type="ARBA" id="ARBA00023295"/>
    </source>
</evidence>
<accession>A0A3P7JDW2</accession>
<dbReference type="PROSITE" id="PS51909">
    <property type="entry name" value="LYSOZYME_I"/>
    <property type="match status" value="1"/>
</dbReference>
<comment type="catalytic activity">
    <reaction evidence="1">
        <text>Hydrolysis of (1-&gt;4)-beta-linkages between N-acetylmuramic acid and N-acetyl-D-glucosamine residues in a peptidoglycan and between N-acetyl-D-glucosamine residues in chitodextrins.</text>
        <dbReference type="EC" id="3.2.1.17"/>
    </reaction>
</comment>
<evidence type="ECO:0000256" key="8">
    <source>
        <dbReference type="PIRSR" id="PIRSR608597-3"/>
    </source>
</evidence>
<keyword evidence="6 8" id="KW-1015">Disulfide bond</keyword>
<dbReference type="OrthoDB" id="6337871at2759"/>
<keyword evidence="4" id="KW-0081">Bacteriolytic enzyme</keyword>
<evidence type="ECO:0000313" key="10">
    <source>
        <dbReference type="Proteomes" id="UP000270094"/>
    </source>
</evidence>
<proteinExistence type="predicted"/>
<dbReference type="InterPro" id="IPR008597">
    <property type="entry name" value="Invert_lysozyme"/>
</dbReference>
<organism evidence="9 10">
    <name type="scientific">Strongylus vulgaris</name>
    <name type="common">Blood worm</name>
    <dbReference type="NCBI Taxonomy" id="40348"/>
    <lineage>
        <taxon>Eukaryota</taxon>
        <taxon>Metazoa</taxon>
        <taxon>Ecdysozoa</taxon>
        <taxon>Nematoda</taxon>
        <taxon>Chromadorea</taxon>
        <taxon>Rhabditida</taxon>
        <taxon>Rhabditina</taxon>
        <taxon>Rhabditomorpha</taxon>
        <taxon>Strongyloidea</taxon>
        <taxon>Strongylidae</taxon>
        <taxon>Strongylus</taxon>
    </lineage>
</organism>
<dbReference type="PANTHER" id="PTHR11195">
    <property type="entry name" value="DESTABILASE-RELATED"/>
    <property type="match status" value="1"/>
</dbReference>
<dbReference type="GO" id="GO:0031640">
    <property type="term" value="P:killing of cells of another organism"/>
    <property type="evidence" value="ECO:0007669"/>
    <property type="project" value="UniProtKB-KW"/>
</dbReference>
<name>A0A3P7JDW2_STRVU</name>
<dbReference type="AlphaFoldDB" id="A0A3P7JDW2"/>
<feature type="disulfide bond" evidence="8">
    <location>
        <begin position="8"/>
        <end position="14"/>
    </location>
</feature>
<dbReference type="Pfam" id="PF05497">
    <property type="entry name" value="Destabilase"/>
    <property type="match status" value="1"/>
</dbReference>
<dbReference type="Proteomes" id="UP000270094">
    <property type="component" value="Unassembled WGS sequence"/>
</dbReference>
<keyword evidence="3" id="KW-0929">Antimicrobial</keyword>